<name>A0A653AYL4_ECTOL</name>
<dbReference type="InterPro" id="IPR016181">
    <property type="entry name" value="Acyl_CoA_acyltransferase"/>
</dbReference>
<dbReference type="SUPFAM" id="SSF55729">
    <property type="entry name" value="Acyl-CoA N-acyltransferases (Nat)"/>
    <property type="match status" value="1"/>
</dbReference>
<sequence>MPTEATVSRHPRASLDPQFSLRPLRLDEDVAVIHPWYQMDYAHYWNMQDMTLEATRDFYADAMGSGHMRAFMGCYRGTPAFVMECYDPRHDPLGELYAVQPGDLGMHFFVGPSKEPIRHFTRDVLRAVMAFLFDELGARRVVVEPDIRNHKVHRLNRLVGFVEQGPVDLPAKTALLAFCTPADFFQSLEGSSPL</sequence>
<dbReference type="GO" id="GO:0019290">
    <property type="term" value="P:siderophore biosynthetic process"/>
    <property type="evidence" value="ECO:0007669"/>
    <property type="project" value="InterPro"/>
</dbReference>
<accession>A0A653AYL4</accession>
<dbReference type="EMBL" id="LR130779">
    <property type="protein sequence ID" value="VDN61479.1"/>
    <property type="molecule type" value="Genomic_DNA"/>
</dbReference>
<dbReference type="SMART" id="SM01006">
    <property type="entry name" value="AlcB"/>
    <property type="match status" value="1"/>
</dbReference>
<dbReference type="InterPro" id="IPR019432">
    <property type="entry name" value="Acyltransferase_MbtK/IucB-like"/>
</dbReference>
<dbReference type="GO" id="GO:0016410">
    <property type="term" value="F:N-acyltransferase activity"/>
    <property type="evidence" value="ECO:0007669"/>
    <property type="project" value="TreeGrafter"/>
</dbReference>
<proteinExistence type="predicted"/>
<comment type="pathway">
    <text evidence="1">Siderophore biosynthesis.</text>
</comment>
<gene>
    <name evidence="2" type="ORF">POT9AD_0488</name>
</gene>
<dbReference type="PANTHER" id="PTHR31438:SF1">
    <property type="entry name" value="LYSINE N-ACYLTRANSFERASE C17G9.06C-RELATED"/>
    <property type="match status" value="1"/>
</dbReference>
<evidence type="ECO:0000256" key="1">
    <source>
        <dbReference type="ARBA" id="ARBA00004924"/>
    </source>
</evidence>
<dbReference type="Gene3D" id="3.40.630.30">
    <property type="match status" value="1"/>
</dbReference>
<dbReference type="Pfam" id="PF13523">
    <property type="entry name" value="Acetyltransf_8"/>
    <property type="match status" value="1"/>
</dbReference>
<protein>
    <submittedName>
        <fullName evidence="2">Protein N-acetyltransferase, RimJ/RimL family</fullName>
    </submittedName>
</protein>
<dbReference type="AlphaFoldDB" id="A0A653AYL4"/>
<organism evidence="2">
    <name type="scientific">Ectopseudomonas oleovorans</name>
    <name type="common">Pseudomonas oleovorans</name>
    <dbReference type="NCBI Taxonomy" id="301"/>
    <lineage>
        <taxon>Bacteria</taxon>
        <taxon>Pseudomonadati</taxon>
        <taxon>Pseudomonadota</taxon>
        <taxon>Gammaproteobacteria</taxon>
        <taxon>Pseudomonadales</taxon>
        <taxon>Pseudomonadaceae</taxon>
        <taxon>Ectopseudomonas</taxon>
    </lineage>
</organism>
<keyword evidence="2" id="KW-0808">Transferase</keyword>
<reference evidence="2" key="1">
    <citation type="submission" date="2018-11" db="EMBL/GenBank/DDBJ databases">
        <authorList>
            <consortium name="Genoscope - CEA"/>
            <person name="William W."/>
        </authorList>
    </citation>
    <scope>NUCLEOTIDE SEQUENCE [LARGE SCALE GENOMIC DNA]</scope>
    <source>
        <strain evidence="2">T9AD</strain>
    </source>
</reference>
<evidence type="ECO:0000313" key="2">
    <source>
        <dbReference type="EMBL" id="VDN61479.1"/>
    </source>
</evidence>
<dbReference type="PANTHER" id="PTHR31438">
    <property type="entry name" value="LYSINE N-ACYLTRANSFERASE C17G9.06C-RELATED"/>
    <property type="match status" value="1"/>
</dbReference>